<keyword evidence="1" id="KW-0285">Flavoprotein</keyword>
<evidence type="ECO:0000313" key="6">
    <source>
        <dbReference type="EMBL" id="KGA16387.1"/>
    </source>
</evidence>
<keyword evidence="3" id="KW-0560">Oxidoreductase</keyword>
<dbReference type="PANTHER" id="PTHR42847:SF4">
    <property type="entry name" value="ALKANESULFONATE MONOOXYGENASE-RELATED"/>
    <property type="match status" value="1"/>
</dbReference>
<dbReference type="SUPFAM" id="SSF51679">
    <property type="entry name" value="Bacterial luciferase-like"/>
    <property type="match status" value="1"/>
</dbReference>
<name>A0A094PZ51_9ZZZZ</name>
<dbReference type="PANTHER" id="PTHR42847">
    <property type="entry name" value="ALKANESULFONATE MONOOXYGENASE"/>
    <property type="match status" value="1"/>
</dbReference>
<dbReference type="InterPro" id="IPR050172">
    <property type="entry name" value="SsuD_RutA_monooxygenase"/>
</dbReference>
<feature type="domain" description="Luciferase-like" evidence="5">
    <location>
        <begin position="1"/>
        <end position="107"/>
    </location>
</feature>
<evidence type="ECO:0000256" key="1">
    <source>
        <dbReference type="ARBA" id="ARBA00022630"/>
    </source>
</evidence>
<evidence type="ECO:0000256" key="4">
    <source>
        <dbReference type="ARBA" id="ARBA00023033"/>
    </source>
</evidence>
<dbReference type="Gene3D" id="3.20.20.30">
    <property type="entry name" value="Luciferase-like domain"/>
    <property type="match status" value="1"/>
</dbReference>
<dbReference type="Pfam" id="PF00296">
    <property type="entry name" value="Bac_luciferase"/>
    <property type="match status" value="1"/>
</dbReference>
<keyword evidence="4" id="KW-0503">Monooxygenase</keyword>
<gene>
    <name evidence="6" type="ORF">GM51_12740</name>
</gene>
<accession>A0A094PZ51</accession>
<dbReference type="GO" id="GO:0046306">
    <property type="term" value="P:alkanesulfonate catabolic process"/>
    <property type="evidence" value="ECO:0007669"/>
    <property type="project" value="TreeGrafter"/>
</dbReference>
<organism evidence="6">
    <name type="scientific">freshwater metagenome</name>
    <dbReference type="NCBI Taxonomy" id="449393"/>
    <lineage>
        <taxon>unclassified sequences</taxon>
        <taxon>metagenomes</taxon>
        <taxon>ecological metagenomes</taxon>
    </lineage>
</organism>
<dbReference type="AlphaFoldDB" id="A0A094PZ51"/>
<evidence type="ECO:0000256" key="2">
    <source>
        <dbReference type="ARBA" id="ARBA00022643"/>
    </source>
</evidence>
<dbReference type="GO" id="GO:0008726">
    <property type="term" value="F:alkanesulfonate monooxygenase activity"/>
    <property type="evidence" value="ECO:0007669"/>
    <property type="project" value="TreeGrafter"/>
</dbReference>
<dbReference type="InterPro" id="IPR011251">
    <property type="entry name" value="Luciferase-like_dom"/>
</dbReference>
<protein>
    <recommendedName>
        <fullName evidence="5">Luciferase-like domain-containing protein</fullName>
    </recommendedName>
</protein>
<dbReference type="EMBL" id="JNSL01000086">
    <property type="protein sequence ID" value="KGA16387.1"/>
    <property type="molecule type" value="Genomic_DNA"/>
</dbReference>
<proteinExistence type="predicted"/>
<keyword evidence="2" id="KW-0288">FMN</keyword>
<evidence type="ECO:0000256" key="3">
    <source>
        <dbReference type="ARBA" id="ARBA00023002"/>
    </source>
</evidence>
<reference evidence="6" key="1">
    <citation type="submission" date="2014-06" db="EMBL/GenBank/DDBJ databases">
        <title>Key roles for freshwater Actinobacteria revealed by deep metagenomic sequencing.</title>
        <authorList>
            <person name="Ghai R."/>
            <person name="Mizuno C.M."/>
            <person name="Picazo A."/>
            <person name="Camacho A."/>
            <person name="Rodriguez-Valera F."/>
        </authorList>
    </citation>
    <scope>NUCLEOTIDE SEQUENCE</scope>
</reference>
<evidence type="ECO:0000259" key="5">
    <source>
        <dbReference type="Pfam" id="PF00296"/>
    </source>
</evidence>
<dbReference type="InterPro" id="IPR036661">
    <property type="entry name" value="Luciferase-like_sf"/>
</dbReference>
<comment type="caution">
    <text evidence="6">The sequence shown here is derived from an EMBL/GenBank/DDBJ whole genome shotgun (WGS) entry which is preliminary data.</text>
</comment>
<sequence>IVKSLLSQERTTFNGEHFQITNAPCEPKPVQSPLPILVGTGGARMLRLTARFAEEWNTWGTPEVAGDVIQKLRIACEKEGRDPATVRTSVQPLFFLCASDEAVEKLRPLVPADRSVLGTPSQIVDAVGQYKELGFDEICVPDFTLGNSPSERLDSYATFWNEVAVHFR</sequence>
<feature type="non-terminal residue" evidence="6">
    <location>
        <position position="1"/>
    </location>
</feature>